<dbReference type="PATRIC" id="fig|106592.7.peg.2673"/>
<dbReference type="Gene3D" id="3.40.50.1820">
    <property type="entry name" value="alpha/beta hydrolase"/>
    <property type="match status" value="1"/>
</dbReference>
<sequence length="283" mass="30103">MAEETLKKIVSANGATIATEAFGDPSAPPMLLIMGAMASMLWWPDAFCRKLAASGRYVIRYDNRDTGLSTKYAPGNPPYSMDDMAGDAAAVLDAYGFASAHIVGMSLGGMIAQILALSAPGRVSSLTLISTTPIGLGLELPPISPAYLEHAAAGESLDWSDRAQVIDFMVRDTRMIASTAHPHDADRIRAFIEEDYDRSGGLLSATNHFMLQGGETANGKLKSLEAPLLVIHGTSDPIFSVEHGMAIADAVPGSEFLPIEGGGHELHRQDWGTMVPAIVRHTE</sequence>
<dbReference type="InterPro" id="IPR000073">
    <property type="entry name" value="AB_hydrolase_1"/>
</dbReference>
<dbReference type="InterPro" id="IPR029058">
    <property type="entry name" value="AB_hydrolase_fold"/>
</dbReference>
<dbReference type="SUPFAM" id="SSF53474">
    <property type="entry name" value="alpha/beta-Hydrolases"/>
    <property type="match status" value="1"/>
</dbReference>
<dbReference type="Proteomes" id="UP000037425">
    <property type="component" value="Unassembled WGS sequence"/>
</dbReference>
<dbReference type="Pfam" id="PF00561">
    <property type="entry name" value="Abhydrolase_1"/>
    <property type="match status" value="1"/>
</dbReference>
<feature type="domain" description="AB hydrolase-1" evidence="1">
    <location>
        <begin position="28"/>
        <end position="267"/>
    </location>
</feature>
<dbReference type="RefSeq" id="WP_053247764.1">
    <property type="nucleotide sequence ID" value="NZ_LGAP01000002.1"/>
</dbReference>
<protein>
    <submittedName>
        <fullName evidence="2">Acetyltransferase</fullName>
    </submittedName>
</protein>
<proteinExistence type="predicted"/>
<dbReference type="GO" id="GO:0046503">
    <property type="term" value="P:glycerolipid catabolic process"/>
    <property type="evidence" value="ECO:0007669"/>
    <property type="project" value="TreeGrafter"/>
</dbReference>
<keyword evidence="2" id="KW-0808">Transferase</keyword>
<dbReference type="GO" id="GO:0004806">
    <property type="term" value="F:triacylglycerol lipase activity"/>
    <property type="evidence" value="ECO:0007669"/>
    <property type="project" value="TreeGrafter"/>
</dbReference>
<evidence type="ECO:0000259" key="1">
    <source>
        <dbReference type="Pfam" id="PF00561"/>
    </source>
</evidence>
<comment type="caution">
    <text evidence="2">The sequence shown here is derived from an EMBL/GenBank/DDBJ whole genome shotgun (WGS) entry which is preliminary data.</text>
</comment>
<dbReference type="GO" id="GO:0016740">
    <property type="term" value="F:transferase activity"/>
    <property type="evidence" value="ECO:0007669"/>
    <property type="project" value="UniProtKB-KW"/>
</dbReference>
<dbReference type="OrthoDB" id="9798888at2"/>
<reference evidence="3" key="1">
    <citation type="submission" date="2015-07" db="EMBL/GenBank/DDBJ databases">
        <title>Whole genome sequence of an Ensifer adhaerens strain isolated from a cave pool in the Wind Cave National Park.</title>
        <authorList>
            <person name="Eng W.W.H."/>
            <person name="Gan H.M."/>
            <person name="Barton H.A."/>
            <person name="Savka M.A."/>
        </authorList>
    </citation>
    <scope>NUCLEOTIDE SEQUENCE [LARGE SCALE GENOMIC DNA]</scope>
    <source>
        <strain evidence="3">SD006</strain>
    </source>
</reference>
<dbReference type="InterPro" id="IPR050471">
    <property type="entry name" value="AB_hydrolase"/>
</dbReference>
<dbReference type="PANTHER" id="PTHR43433">
    <property type="entry name" value="HYDROLASE, ALPHA/BETA FOLD FAMILY PROTEIN"/>
    <property type="match status" value="1"/>
</dbReference>
<evidence type="ECO:0000313" key="3">
    <source>
        <dbReference type="Proteomes" id="UP000037425"/>
    </source>
</evidence>
<accession>A0A0L8C1K7</accession>
<evidence type="ECO:0000313" key="2">
    <source>
        <dbReference type="EMBL" id="KOF20832.1"/>
    </source>
</evidence>
<name>A0A0L8C1K7_ENSAD</name>
<gene>
    <name evidence="2" type="ORF">AC244_05220</name>
</gene>
<dbReference type="EMBL" id="LGAP01000002">
    <property type="protein sequence ID" value="KOF20832.1"/>
    <property type="molecule type" value="Genomic_DNA"/>
</dbReference>
<organism evidence="2 3">
    <name type="scientific">Ensifer adhaerens</name>
    <name type="common">Sinorhizobium morelense</name>
    <dbReference type="NCBI Taxonomy" id="106592"/>
    <lineage>
        <taxon>Bacteria</taxon>
        <taxon>Pseudomonadati</taxon>
        <taxon>Pseudomonadota</taxon>
        <taxon>Alphaproteobacteria</taxon>
        <taxon>Hyphomicrobiales</taxon>
        <taxon>Rhizobiaceae</taxon>
        <taxon>Sinorhizobium/Ensifer group</taxon>
        <taxon>Ensifer</taxon>
    </lineage>
</organism>
<dbReference type="PANTHER" id="PTHR43433:SF5">
    <property type="entry name" value="AB HYDROLASE-1 DOMAIN-CONTAINING PROTEIN"/>
    <property type="match status" value="1"/>
</dbReference>
<dbReference type="AlphaFoldDB" id="A0A0L8C1K7"/>
<dbReference type="PRINTS" id="PR00111">
    <property type="entry name" value="ABHYDROLASE"/>
</dbReference>